<keyword evidence="3" id="KW-0808">Transferase</keyword>
<sequence length="409" mass="44341">MASWAKYSVLSSLVTSAVVYYAFATREQFYPTVVYLVTSKVCVLCLGNQAIVFTLLVGRISKQLFLGSLREIEVELLYENSRYAITETRRLYEGQWTAKGSYVFAVDFVAEVLRFAFYVVFFTIQQQSCPTCRMDIPVDDAPAAAPPRATRGRGRAPARLGAGAGAARWRRRGADAAPPAADDDDGDPVDVDEPWEDVVRATMRRLREDREARAAGAHAGRPPRNVAVAALAGAARAAPRAAPAAPARLPPGAVIWTVTGADGAKIYAARARPPPRRSALATGAACSRSRTRRPTRRPTGSRSATASSTTTPWSSRPTKTPPPRAAAEPARGARGAAAEDARARASRRRRRGAPRARREPAGPGGRRAARRRRRRHRRALAAIQKQLAAVQRAPARARTRTPRAGRPPD</sequence>
<feature type="region of interest" description="Disordered" evidence="10">
    <location>
        <begin position="268"/>
        <end position="409"/>
    </location>
</feature>
<feature type="transmembrane region" description="Helical" evidence="11">
    <location>
        <begin position="34"/>
        <end position="57"/>
    </location>
</feature>
<keyword evidence="5" id="KW-0479">Metal-binding</keyword>
<dbReference type="Pfam" id="PF25563">
    <property type="entry name" value="TPR_SYVN1_N"/>
    <property type="match status" value="1"/>
</dbReference>
<comment type="pathway">
    <text evidence="2">Protein modification; protein ubiquitination.</text>
</comment>
<dbReference type="PANTHER" id="PTHR22763">
    <property type="entry name" value="RING ZINC FINGER PROTEIN"/>
    <property type="match status" value="1"/>
</dbReference>
<feature type="region of interest" description="Disordered" evidence="10">
    <location>
        <begin position="143"/>
        <end position="193"/>
    </location>
</feature>
<keyword evidence="9 11" id="KW-0472">Membrane</keyword>
<evidence type="ECO:0000256" key="2">
    <source>
        <dbReference type="ARBA" id="ARBA00004906"/>
    </source>
</evidence>
<evidence type="ECO:0000313" key="14">
    <source>
        <dbReference type="Proteomes" id="UP001363151"/>
    </source>
</evidence>
<evidence type="ECO:0000256" key="10">
    <source>
        <dbReference type="SAM" id="MobiDB-lite"/>
    </source>
</evidence>
<comment type="caution">
    <text evidence="13">The sequence shown here is derived from an EMBL/GenBank/DDBJ whole genome shotgun (WGS) entry which is preliminary data.</text>
</comment>
<evidence type="ECO:0000256" key="11">
    <source>
        <dbReference type="SAM" id="Phobius"/>
    </source>
</evidence>
<feature type="transmembrane region" description="Helical" evidence="11">
    <location>
        <begin position="102"/>
        <end position="124"/>
    </location>
</feature>
<evidence type="ECO:0000313" key="13">
    <source>
        <dbReference type="EMBL" id="KAK7249234.1"/>
    </source>
</evidence>
<feature type="compositionally biased region" description="Low complexity" evidence="10">
    <location>
        <begin position="325"/>
        <end position="336"/>
    </location>
</feature>
<gene>
    <name evidence="13" type="primary">SYVN1</name>
    <name evidence="13" type="ORF">SO694_00046289</name>
</gene>
<feature type="domain" description="E3 ubiquitin-protein ligase synoviolin-like TPR repeats" evidence="12">
    <location>
        <begin position="5"/>
        <end position="88"/>
    </location>
</feature>
<keyword evidence="4 11" id="KW-0812">Transmembrane</keyword>
<name>A0ABR1G811_AURAN</name>
<evidence type="ECO:0000256" key="8">
    <source>
        <dbReference type="ARBA" id="ARBA00022989"/>
    </source>
</evidence>
<accession>A0ABR1G811</accession>
<dbReference type="InterPro" id="IPR057992">
    <property type="entry name" value="TPR_SYVN1_N"/>
</dbReference>
<evidence type="ECO:0000256" key="6">
    <source>
        <dbReference type="ARBA" id="ARBA00022771"/>
    </source>
</evidence>
<comment type="subcellular location">
    <subcellularLocation>
        <location evidence="1">Membrane</location>
    </subcellularLocation>
</comment>
<protein>
    <submittedName>
        <fullName evidence="13">E3 ubiquitin-protein ligase synoviolin</fullName>
    </submittedName>
</protein>
<dbReference type="Proteomes" id="UP001363151">
    <property type="component" value="Unassembled WGS sequence"/>
</dbReference>
<evidence type="ECO:0000256" key="5">
    <source>
        <dbReference type="ARBA" id="ARBA00022723"/>
    </source>
</evidence>
<keyword evidence="8 11" id="KW-1133">Transmembrane helix</keyword>
<feature type="compositionally biased region" description="Acidic residues" evidence="10">
    <location>
        <begin position="181"/>
        <end position="193"/>
    </location>
</feature>
<feature type="compositionally biased region" description="Low complexity" evidence="10">
    <location>
        <begin position="297"/>
        <end position="318"/>
    </location>
</feature>
<feature type="compositionally biased region" description="Basic residues" evidence="10">
    <location>
        <begin position="367"/>
        <end position="379"/>
    </location>
</feature>
<proteinExistence type="predicted"/>
<organism evidence="13 14">
    <name type="scientific">Aureococcus anophagefferens</name>
    <name type="common">Harmful bloom alga</name>
    <dbReference type="NCBI Taxonomy" id="44056"/>
    <lineage>
        <taxon>Eukaryota</taxon>
        <taxon>Sar</taxon>
        <taxon>Stramenopiles</taxon>
        <taxon>Ochrophyta</taxon>
        <taxon>Pelagophyceae</taxon>
        <taxon>Pelagomonadales</taxon>
        <taxon>Pelagomonadaceae</taxon>
        <taxon>Aureococcus</taxon>
    </lineage>
</organism>
<keyword evidence="14" id="KW-1185">Reference proteome</keyword>
<dbReference type="InterPro" id="IPR050731">
    <property type="entry name" value="HRD1_E3_ubiq-ligases"/>
</dbReference>
<feature type="compositionally biased region" description="Low complexity" evidence="10">
    <location>
        <begin position="157"/>
        <end position="167"/>
    </location>
</feature>
<feature type="compositionally biased region" description="Basic residues" evidence="10">
    <location>
        <begin position="344"/>
        <end position="355"/>
    </location>
</feature>
<evidence type="ECO:0000256" key="9">
    <source>
        <dbReference type="ARBA" id="ARBA00023136"/>
    </source>
</evidence>
<evidence type="ECO:0000256" key="7">
    <source>
        <dbReference type="ARBA" id="ARBA00022833"/>
    </source>
</evidence>
<reference evidence="13 14" key="1">
    <citation type="submission" date="2024-03" db="EMBL/GenBank/DDBJ databases">
        <title>Aureococcus anophagefferens CCMP1851 and Kratosvirus quantuckense: Draft genome of a second virus-susceptible host strain in the model system.</title>
        <authorList>
            <person name="Chase E."/>
            <person name="Truchon A.R."/>
            <person name="Schepens W."/>
            <person name="Wilhelm S.W."/>
        </authorList>
    </citation>
    <scope>NUCLEOTIDE SEQUENCE [LARGE SCALE GENOMIC DNA]</scope>
    <source>
        <strain evidence="13 14">CCMP1851</strain>
    </source>
</reference>
<evidence type="ECO:0000256" key="4">
    <source>
        <dbReference type="ARBA" id="ARBA00022692"/>
    </source>
</evidence>
<keyword evidence="7" id="KW-0862">Zinc</keyword>
<evidence type="ECO:0000256" key="1">
    <source>
        <dbReference type="ARBA" id="ARBA00004370"/>
    </source>
</evidence>
<keyword evidence="6" id="KW-0863">Zinc-finger</keyword>
<dbReference type="PANTHER" id="PTHR22763:SF184">
    <property type="entry name" value="E3 UBIQUITIN-PROTEIN LIGASE SYNOVIOLIN"/>
    <property type="match status" value="1"/>
</dbReference>
<evidence type="ECO:0000256" key="3">
    <source>
        <dbReference type="ARBA" id="ARBA00022679"/>
    </source>
</evidence>
<dbReference type="EMBL" id="JBBJCI010000081">
    <property type="protein sequence ID" value="KAK7249234.1"/>
    <property type="molecule type" value="Genomic_DNA"/>
</dbReference>
<evidence type="ECO:0000259" key="12">
    <source>
        <dbReference type="Pfam" id="PF25563"/>
    </source>
</evidence>